<dbReference type="PANTHER" id="PTHR37844">
    <property type="entry name" value="SER/THR PROTEIN PHOSPHATASE SUPERFAMILY (AFU_ORTHOLOGUE AFUA_1G14840)"/>
    <property type="match status" value="1"/>
</dbReference>
<dbReference type="InterPro" id="IPR004843">
    <property type="entry name" value="Calcineurin-like_PHP"/>
</dbReference>
<dbReference type="SUPFAM" id="SSF56300">
    <property type="entry name" value="Metallo-dependent phosphatases"/>
    <property type="match status" value="1"/>
</dbReference>
<dbReference type="Proteomes" id="UP001150062">
    <property type="component" value="Unassembled WGS sequence"/>
</dbReference>
<feature type="domain" description="Calcineurin-like phosphoesterase" evidence="1">
    <location>
        <begin position="24"/>
        <end position="243"/>
    </location>
</feature>
<protein>
    <submittedName>
        <fullName evidence="2">Ser/thr protein phosphatase superfamily</fullName>
    </submittedName>
</protein>
<sequence length="277" mass="32262">MLKKGTDSDYIFELPEEETVSLQITSDVHLELLKTDEIAKKEISKLVTPSAKYLALLGDIGDPEDPIYAYFLNYLSELFEYVFVVPGGKKLLEKICQSIEKSNVILLMEQTIKFQLKNKIVWVLGTTLWSNIPEKAETSVSSTLKDYKYIYQSEDEIFTVNFAQNLYEESNKWLRNEIKRIEELENDDQIVVLTHHVPSFYQTSHPQFEGMLSKHGFVTDMEDLFLESKNNNKVKLWACGHTHFNFDHIIRGTRVISNQRGYLHDKIGYRPDFTIDF</sequence>
<dbReference type="EMBL" id="JAOAOG010000325">
    <property type="protein sequence ID" value="KAJ6228975.1"/>
    <property type="molecule type" value="Genomic_DNA"/>
</dbReference>
<comment type="caution">
    <text evidence="2">The sequence shown here is derived from an EMBL/GenBank/DDBJ whole genome shotgun (WGS) entry which is preliminary data.</text>
</comment>
<keyword evidence="3" id="KW-1185">Reference proteome</keyword>
<dbReference type="InterPro" id="IPR029052">
    <property type="entry name" value="Metallo-depent_PP-like"/>
</dbReference>
<accession>A0ABQ8X9K6</accession>
<evidence type="ECO:0000313" key="2">
    <source>
        <dbReference type="EMBL" id="KAJ6228975.1"/>
    </source>
</evidence>
<name>A0ABQ8X9K6_9EUKA</name>
<evidence type="ECO:0000259" key="1">
    <source>
        <dbReference type="Pfam" id="PF00149"/>
    </source>
</evidence>
<proteinExistence type="predicted"/>
<gene>
    <name evidence="2" type="ORF">M0813_08475</name>
</gene>
<dbReference type="Gene3D" id="3.60.21.10">
    <property type="match status" value="1"/>
</dbReference>
<dbReference type="PANTHER" id="PTHR37844:SF2">
    <property type="entry name" value="SER_THR PROTEIN PHOSPHATASE SUPERFAMILY (AFU_ORTHOLOGUE AFUA_1G14840)"/>
    <property type="match status" value="1"/>
</dbReference>
<evidence type="ECO:0000313" key="3">
    <source>
        <dbReference type="Proteomes" id="UP001150062"/>
    </source>
</evidence>
<reference evidence="2" key="1">
    <citation type="submission" date="2022-08" db="EMBL/GenBank/DDBJ databases">
        <title>Novel sulfate-reducing endosymbionts in the free-living metamonad Anaeramoeba.</title>
        <authorList>
            <person name="Jerlstrom-Hultqvist J."/>
            <person name="Cepicka I."/>
            <person name="Gallot-Lavallee L."/>
            <person name="Salas-Leiva D."/>
            <person name="Curtis B.A."/>
            <person name="Zahonova K."/>
            <person name="Pipaliya S."/>
            <person name="Dacks J."/>
            <person name="Roger A.J."/>
        </authorList>
    </citation>
    <scope>NUCLEOTIDE SEQUENCE</scope>
    <source>
        <strain evidence="2">Schooner1</strain>
    </source>
</reference>
<dbReference type="Pfam" id="PF00149">
    <property type="entry name" value="Metallophos"/>
    <property type="match status" value="1"/>
</dbReference>
<organism evidence="2 3">
    <name type="scientific">Anaeramoeba flamelloides</name>
    <dbReference type="NCBI Taxonomy" id="1746091"/>
    <lineage>
        <taxon>Eukaryota</taxon>
        <taxon>Metamonada</taxon>
        <taxon>Anaeramoebidae</taxon>
        <taxon>Anaeramoeba</taxon>
    </lineage>
</organism>